<protein>
    <submittedName>
        <fullName evidence="1">Uncharacterized protein</fullName>
    </submittedName>
</protein>
<accession>M7BPZ3</accession>
<evidence type="ECO:0000313" key="1">
    <source>
        <dbReference type="EMBL" id="EMP39996.1"/>
    </source>
</evidence>
<dbReference type="AlphaFoldDB" id="M7BPZ3"/>
<reference evidence="2" key="1">
    <citation type="journal article" date="2013" name="Nat. Genet.">
        <title>The draft genomes of soft-shell turtle and green sea turtle yield insights into the development and evolution of the turtle-specific body plan.</title>
        <authorList>
            <person name="Wang Z."/>
            <person name="Pascual-Anaya J."/>
            <person name="Zadissa A."/>
            <person name="Li W."/>
            <person name="Niimura Y."/>
            <person name="Huang Z."/>
            <person name="Li C."/>
            <person name="White S."/>
            <person name="Xiong Z."/>
            <person name="Fang D."/>
            <person name="Wang B."/>
            <person name="Ming Y."/>
            <person name="Chen Y."/>
            <person name="Zheng Y."/>
            <person name="Kuraku S."/>
            <person name="Pignatelli M."/>
            <person name="Herrero J."/>
            <person name="Beal K."/>
            <person name="Nozawa M."/>
            <person name="Li Q."/>
            <person name="Wang J."/>
            <person name="Zhang H."/>
            <person name="Yu L."/>
            <person name="Shigenobu S."/>
            <person name="Wang J."/>
            <person name="Liu J."/>
            <person name="Flicek P."/>
            <person name="Searle S."/>
            <person name="Wang J."/>
            <person name="Kuratani S."/>
            <person name="Yin Y."/>
            <person name="Aken B."/>
            <person name="Zhang G."/>
            <person name="Irie N."/>
        </authorList>
    </citation>
    <scope>NUCLEOTIDE SEQUENCE [LARGE SCALE GENOMIC DNA]</scope>
</reference>
<keyword evidence="2" id="KW-1185">Reference proteome</keyword>
<proteinExistence type="predicted"/>
<dbReference type="Proteomes" id="UP000031443">
    <property type="component" value="Unassembled WGS sequence"/>
</dbReference>
<evidence type="ECO:0000313" key="2">
    <source>
        <dbReference type="Proteomes" id="UP000031443"/>
    </source>
</evidence>
<dbReference type="EMBL" id="KB514919">
    <property type="protein sequence ID" value="EMP39996.1"/>
    <property type="molecule type" value="Genomic_DNA"/>
</dbReference>
<sequence length="70" mass="7323">MDDAEGPLSIGASFGTVIVLAADPFIEFNTTIALVLAPLPAPELAPRAVTREPLGLLKIQTGIILTLIVR</sequence>
<name>M7BPZ3_CHEMY</name>
<gene>
    <name evidence="1" type="ORF">UY3_02751</name>
</gene>
<organism evidence="1 2">
    <name type="scientific">Chelonia mydas</name>
    <name type="common">Green sea-turtle</name>
    <name type="synonym">Chelonia agassizi</name>
    <dbReference type="NCBI Taxonomy" id="8469"/>
    <lineage>
        <taxon>Eukaryota</taxon>
        <taxon>Metazoa</taxon>
        <taxon>Chordata</taxon>
        <taxon>Craniata</taxon>
        <taxon>Vertebrata</taxon>
        <taxon>Euteleostomi</taxon>
        <taxon>Archelosauria</taxon>
        <taxon>Testudinata</taxon>
        <taxon>Testudines</taxon>
        <taxon>Cryptodira</taxon>
        <taxon>Durocryptodira</taxon>
        <taxon>Americhelydia</taxon>
        <taxon>Chelonioidea</taxon>
        <taxon>Cheloniidae</taxon>
        <taxon>Chelonia</taxon>
    </lineage>
</organism>